<evidence type="ECO:0000313" key="6">
    <source>
        <dbReference type="Proteomes" id="UP000319257"/>
    </source>
</evidence>
<dbReference type="PANTHER" id="PTHR43142:SF8">
    <property type="entry name" value="CARBOXYLIC ESTER HYDROLASE"/>
    <property type="match status" value="1"/>
</dbReference>
<dbReference type="InterPro" id="IPR002018">
    <property type="entry name" value="CarbesteraseB"/>
</dbReference>
<dbReference type="GO" id="GO:0016787">
    <property type="term" value="F:hydrolase activity"/>
    <property type="evidence" value="ECO:0007669"/>
    <property type="project" value="UniProtKB-KW"/>
</dbReference>
<evidence type="ECO:0000256" key="3">
    <source>
        <dbReference type="RuleBase" id="RU361235"/>
    </source>
</evidence>
<dbReference type="AlphaFoldDB" id="A0A507B9Y8"/>
<dbReference type="Proteomes" id="UP000319257">
    <property type="component" value="Unassembled WGS sequence"/>
</dbReference>
<reference evidence="5 6" key="1">
    <citation type="submission" date="2019-06" db="EMBL/GenBank/DDBJ databases">
        <title>Draft genome sequence of the filamentous fungus Phialemoniopsis curvata isolated from diesel fuel.</title>
        <authorList>
            <person name="Varaljay V.A."/>
            <person name="Lyon W.J."/>
            <person name="Crouch A.L."/>
            <person name="Drake C.E."/>
            <person name="Hollomon J.M."/>
            <person name="Nadeau L.J."/>
            <person name="Nunn H.S."/>
            <person name="Stevenson B.S."/>
            <person name="Bojanowski C.L."/>
            <person name="Crookes-Goodson W.J."/>
        </authorList>
    </citation>
    <scope>NUCLEOTIDE SEQUENCE [LARGE SCALE GENOMIC DNA]</scope>
    <source>
        <strain evidence="5 6">D216</strain>
    </source>
</reference>
<dbReference type="SUPFAM" id="SSF53474">
    <property type="entry name" value="alpha/beta-Hydrolases"/>
    <property type="match status" value="1"/>
</dbReference>
<proteinExistence type="inferred from homology"/>
<comment type="similarity">
    <text evidence="1 3">Belongs to the type-B carboxylesterase/lipase family.</text>
</comment>
<accession>A0A507B9Y8</accession>
<dbReference type="OrthoDB" id="6846267at2759"/>
<dbReference type="GeneID" id="41971851"/>
<dbReference type="InterPro" id="IPR019826">
    <property type="entry name" value="Carboxylesterase_B_AS"/>
</dbReference>
<evidence type="ECO:0000256" key="2">
    <source>
        <dbReference type="ARBA" id="ARBA00022801"/>
    </source>
</evidence>
<dbReference type="InParanoid" id="A0A507B9Y8"/>
<dbReference type="Pfam" id="PF00135">
    <property type="entry name" value="COesterase"/>
    <property type="match status" value="1"/>
</dbReference>
<evidence type="ECO:0000256" key="1">
    <source>
        <dbReference type="ARBA" id="ARBA00005964"/>
    </source>
</evidence>
<comment type="caution">
    <text evidence="5">The sequence shown here is derived from an EMBL/GenBank/DDBJ whole genome shotgun (WGS) entry which is preliminary data.</text>
</comment>
<keyword evidence="6" id="KW-1185">Reference proteome</keyword>
<dbReference type="RefSeq" id="XP_030997135.1">
    <property type="nucleotide sequence ID" value="XM_031138811.1"/>
</dbReference>
<organism evidence="5 6">
    <name type="scientific">Thyridium curvatum</name>
    <dbReference type="NCBI Taxonomy" id="1093900"/>
    <lineage>
        <taxon>Eukaryota</taxon>
        <taxon>Fungi</taxon>
        <taxon>Dikarya</taxon>
        <taxon>Ascomycota</taxon>
        <taxon>Pezizomycotina</taxon>
        <taxon>Sordariomycetes</taxon>
        <taxon>Sordariomycetidae</taxon>
        <taxon>Thyridiales</taxon>
        <taxon>Thyridiaceae</taxon>
        <taxon>Thyridium</taxon>
    </lineage>
</organism>
<dbReference type="PROSITE" id="PS00122">
    <property type="entry name" value="CARBOXYLESTERASE_B_1"/>
    <property type="match status" value="1"/>
</dbReference>
<evidence type="ECO:0000259" key="4">
    <source>
        <dbReference type="Pfam" id="PF00135"/>
    </source>
</evidence>
<dbReference type="Gene3D" id="3.40.50.1820">
    <property type="entry name" value="alpha/beta hydrolase"/>
    <property type="match status" value="1"/>
</dbReference>
<name>A0A507B9Y8_9PEZI</name>
<sequence length="523" mass="58039">MAAPVVENITLPIPGHGSLRGVRCGTSVNRFLGVPYALPPIGPRRWQKPAALPPDFVYGENGAPLDCTKLGPICPQPDYVMNGTNLSAVEGASNSEDCLLLNIWAPAAKQHSSQKWPVYVWLHGGWLQIGNPCHTPRTDPWELVDKSGANLQAVVVAVGYRLNIFGFLAGEGVNGNFGHWDQRCALEWVQKHISSFGGDPHLVTLGGLSAGALSTHYQLQYELLHGAESTPLFQNIFMCSNAISVQPKSIQESDSQLQDVFSVFKIDPSLPAQEKIDRLRAIPASELVASFPLMRLDTFRTVTDENFVLRDMLKLLRNGTIAKLFKERDMKILIGEAESEHHMYALINPPSSKSMLQTALENYYPAEICKKLIPRYNSGEEHDVGQIYGMITSDVQVRAPIRAFAKTLVDAGVPLSNICRYRSSFRAKCIDSLYDPNLGVTHSVDMCVWWYLIRFGYDEPETAATKDWLSRTLIPLVRGDSMHPGCSTIKQYLVFRPDASIEVVDDVYWDDMIATSELCAETA</sequence>
<keyword evidence="2 3" id="KW-0378">Hydrolase</keyword>
<dbReference type="EMBL" id="SKBQ01000021">
    <property type="protein sequence ID" value="TPX15424.1"/>
    <property type="molecule type" value="Genomic_DNA"/>
</dbReference>
<gene>
    <name evidence="5" type="ORF">E0L32_004404</name>
</gene>
<evidence type="ECO:0000313" key="5">
    <source>
        <dbReference type="EMBL" id="TPX15424.1"/>
    </source>
</evidence>
<protein>
    <recommendedName>
        <fullName evidence="3">Carboxylic ester hydrolase</fullName>
        <ecNumber evidence="3">3.1.1.-</ecNumber>
    </recommendedName>
</protein>
<feature type="domain" description="Carboxylesterase type B" evidence="4">
    <location>
        <begin position="17"/>
        <end position="471"/>
    </location>
</feature>
<dbReference type="InterPro" id="IPR029058">
    <property type="entry name" value="AB_hydrolase_fold"/>
</dbReference>
<dbReference type="EC" id="3.1.1.-" evidence="3"/>
<dbReference type="PANTHER" id="PTHR43142">
    <property type="entry name" value="CARBOXYLIC ESTER HYDROLASE"/>
    <property type="match status" value="1"/>
</dbReference>
<dbReference type="STRING" id="1093900.A0A507B9Y8"/>